<dbReference type="RefSeq" id="WP_068416694.1">
    <property type="nucleotide sequence ID" value="NZ_LRDB01000045.1"/>
</dbReference>
<evidence type="ECO:0000313" key="4">
    <source>
        <dbReference type="Proteomes" id="UP000075615"/>
    </source>
</evidence>
<dbReference type="SMART" id="SM00867">
    <property type="entry name" value="YceI"/>
    <property type="match status" value="1"/>
</dbReference>
<comment type="caution">
    <text evidence="3">The sequence shown here is derived from an EMBL/GenBank/DDBJ whole genome shotgun (WGS) entry which is preliminary data.</text>
</comment>
<dbReference type="InterPro" id="IPR007372">
    <property type="entry name" value="Lipid/polyisoprenoid-bd_YceI"/>
</dbReference>
<evidence type="ECO:0000259" key="2">
    <source>
        <dbReference type="SMART" id="SM00867"/>
    </source>
</evidence>
<keyword evidence="4" id="KW-1185">Reference proteome</keyword>
<dbReference type="Gene3D" id="2.40.128.110">
    <property type="entry name" value="Lipid/polyisoprenoid-binding, YceI-like"/>
    <property type="match status" value="1"/>
</dbReference>
<organism evidence="3 4">
    <name type="scientific">Roseivirga echinicomitans</name>
    <dbReference type="NCBI Taxonomy" id="296218"/>
    <lineage>
        <taxon>Bacteria</taxon>
        <taxon>Pseudomonadati</taxon>
        <taxon>Bacteroidota</taxon>
        <taxon>Cytophagia</taxon>
        <taxon>Cytophagales</taxon>
        <taxon>Roseivirgaceae</taxon>
        <taxon>Roseivirga</taxon>
    </lineage>
</organism>
<dbReference type="EMBL" id="LRDB01000045">
    <property type="protein sequence ID" value="KYG75401.1"/>
    <property type="molecule type" value="Genomic_DNA"/>
</dbReference>
<dbReference type="AlphaFoldDB" id="A0A150X9K0"/>
<feature type="chain" id="PRO_5007574486" evidence="1">
    <location>
        <begin position="20"/>
        <end position="246"/>
    </location>
</feature>
<dbReference type="PANTHER" id="PTHR34406">
    <property type="entry name" value="PROTEIN YCEI"/>
    <property type="match status" value="1"/>
</dbReference>
<accession>A0A150X9K0</accession>
<evidence type="ECO:0000256" key="1">
    <source>
        <dbReference type="SAM" id="SignalP"/>
    </source>
</evidence>
<proteinExistence type="predicted"/>
<gene>
    <name evidence="3" type="ORF">AWN68_07580</name>
</gene>
<name>A0A150X9K0_9BACT</name>
<feature type="signal peptide" evidence="1">
    <location>
        <begin position="1"/>
        <end position="19"/>
    </location>
</feature>
<dbReference type="PANTHER" id="PTHR34406:SF1">
    <property type="entry name" value="PROTEIN YCEI"/>
    <property type="match status" value="1"/>
</dbReference>
<dbReference type="InterPro" id="IPR036761">
    <property type="entry name" value="TTHA0802/YceI-like_sf"/>
</dbReference>
<dbReference type="PROSITE" id="PS51257">
    <property type="entry name" value="PROKAR_LIPOPROTEIN"/>
    <property type="match status" value="1"/>
</dbReference>
<dbReference type="OrthoDB" id="951410at2"/>
<keyword evidence="1" id="KW-0732">Signal</keyword>
<dbReference type="STRING" id="296218.AWN68_07580"/>
<protein>
    <submittedName>
        <fullName evidence="3">Lipid-binding protein</fullName>
    </submittedName>
</protein>
<sequence>MRTLKSTLAMVAAVLLVVACGPSDKTVETSDAKAVASAENATTVAINTESSMITWIGSKPAGKHNGTIPITAGELNVEGNEIVAANFQMDITNLVVLDLPADSEYNGKLKGHLMSADFFDAENYPTATFEMTGTEIFDATKVSSDLDEPKTDNTPASMGDIMVENPTHIISGNLTMRGTTKNISFPATVTMENGTVKARANFNIDRTEWGLTFKERASLAEKLKDDFIYNTVNVGFELEAGTKASL</sequence>
<dbReference type="Proteomes" id="UP000075615">
    <property type="component" value="Unassembled WGS sequence"/>
</dbReference>
<dbReference type="SUPFAM" id="SSF101874">
    <property type="entry name" value="YceI-like"/>
    <property type="match status" value="1"/>
</dbReference>
<evidence type="ECO:0000313" key="3">
    <source>
        <dbReference type="EMBL" id="KYG75401.1"/>
    </source>
</evidence>
<reference evidence="3 4" key="1">
    <citation type="submission" date="2016-01" db="EMBL/GenBank/DDBJ databases">
        <title>Genome sequencing of Roseivirga echinicomitans KMM 6058.</title>
        <authorList>
            <person name="Selvaratnam C."/>
            <person name="Thevarajoo S."/>
            <person name="Goh K.M."/>
            <person name="Ee R."/>
            <person name="Chan K.-G."/>
            <person name="Chong C.S."/>
        </authorList>
    </citation>
    <scope>NUCLEOTIDE SEQUENCE [LARGE SCALE GENOMIC DNA]</scope>
    <source>
        <strain evidence="3 4">KMM 6058</strain>
    </source>
</reference>
<dbReference type="Pfam" id="PF04264">
    <property type="entry name" value="YceI"/>
    <property type="match status" value="1"/>
</dbReference>
<feature type="domain" description="Lipid/polyisoprenoid-binding YceI-like" evidence="2">
    <location>
        <begin position="43"/>
        <end position="241"/>
    </location>
</feature>